<protein>
    <submittedName>
        <fullName evidence="2">Cyclin p3,2</fullName>
    </submittedName>
</protein>
<evidence type="ECO:0000313" key="3">
    <source>
        <dbReference type="Proteomes" id="UP000436088"/>
    </source>
</evidence>
<name>A0A6A3BI42_HIBSY</name>
<dbReference type="EMBL" id="VEPZ02000852">
    <property type="protein sequence ID" value="KAE8716263.1"/>
    <property type="molecule type" value="Genomic_DNA"/>
</dbReference>
<dbReference type="PROSITE" id="PS50843">
    <property type="entry name" value="EXPANSIN_CBD"/>
    <property type="match status" value="1"/>
</dbReference>
<dbReference type="Gene3D" id="2.60.40.760">
    <property type="entry name" value="Expansin, cellulose-binding-like domain"/>
    <property type="match status" value="1"/>
</dbReference>
<dbReference type="Proteomes" id="UP000436088">
    <property type="component" value="Unassembled WGS sequence"/>
</dbReference>
<dbReference type="InterPro" id="IPR007117">
    <property type="entry name" value="Expansin_CBD"/>
</dbReference>
<dbReference type="SUPFAM" id="SSF49590">
    <property type="entry name" value="PHL pollen allergen"/>
    <property type="match status" value="1"/>
</dbReference>
<dbReference type="InterPro" id="IPR036749">
    <property type="entry name" value="Expansin_CBD_sf"/>
</dbReference>
<sequence length="129" mass="14042">MAFTTLQNTFSLLTFAATFSVLFNRCYGFYPKLINTSLAAASEYDWSPSGATWYGSPTGDGVKALDSDTWQPMQQSWGAVWKHDAGSRLQAPFSIKLTSLDSGNTIVAAVIPAGWEPGKTYRSVVNFKG</sequence>
<dbReference type="AlphaFoldDB" id="A0A6A3BI42"/>
<keyword evidence="3" id="KW-1185">Reference proteome</keyword>
<evidence type="ECO:0000313" key="2">
    <source>
        <dbReference type="EMBL" id="KAE8716263.1"/>
    </source>
</evidence>
<gene>
    <name evidence="2" type="ORF">F3Y22_tig00110151pilonHSYRG00180</name>
</gene>
<organism evidence="2 3">
    <name type="scientific">Hibiscus syriacus</name>
    <name type="common">Rose of Sharon</name>
    <dbReference type="NCBI Taxonomy" id="106335"/>
    <lineage>
        <taxon>Eukaryota</taxon>
        <taxon>Viridiplantae</taxon>
        <taxon>Streptophyta</taxon>
        <taxon>Embryophyta</taxon>
        <taxon>Tracheophyta</taxon>
        <taxon>Spermatophyta</taxon>
        <taxon>Magnoliopsida</taxon>
        <taxon>eudicotyledons</taxon>
        <taxon>Gunneridae</taxon>
        <taxon>Pentapetalae</taxon>
        <taxon>rosids</taxon>
        <taxon>malvids</taxon>
        <taxon>Malvales</taxon>
        <taxon>Malvaceae</taxon>
        <taxon>Malvoideae</taxon>
        <taxon>Hibiscus</taxon>
    </lineage>
</organism>
<comment type="caution">
    <text evidence="2">The sequence shown here is derived from an EMBL/GenBank/DDBJ whole genome shotgun (WGS) entry which is preliminary data.</text>
</comment>
<dbReference type="Pfam" id="PF01357">
    <property type="entry name" value="Expansin_C"/>
    <property type="match status" value="1"/>
</dbReference>
<evidence type="ECO:0000259" key="1">
    <source>
        <dbReference type="PROSITE" id="PS50843"/>
    </source>
</evidence>
<reference evidence="2" key="1">
    <citation type="submission" date="2019-09" db="EMBL/GenBank/DDBJ databases">
        <title>Draft genome information of white flower Hibiscus syriacus.</title>
        <authorList>
            <person name="Kim Y.-M."/>
        </authorList>
    </citation>
    <scope>NUCLEOTIDE SEQUENCE [LARGE SCALE GENOMIC DNA]</scope>
    <source>
        <strain evidence="2">YM2019G1</strain>
    </source>
</reference>
<proteinExistence type="predicted"/>
<dbReference type="PANTHER" id="PTHR31692:SF56">
    <property type="entry name" value="EXPANSIN-B2-RELATED"/>
    <property type="match status" value="1"/>
</dbReference>
<dbReference type="PANTHER" id="PTHR31692">
    <property type="entry name" value="EXPANSIN-B3"/>
    <property type="match status" value="1"/>
</dbReference>
<feature type="domain" description="Expansin-like CBD" evidence="1">
    <location>
        <begin position="62"/>
        <end position="123"/>
    </location>
</feature>
<accession>A0A6A3BI42</accession>